<dbReference type="EMBL" id="CP038852">
    <property type="protein sequence ID" value="QIZ20358.1"/>
    <property type="molecule type" value="Genomic_DNA"/>
</dbReference>
<sequence>MSSYVNINLIRFEYRGSWFAESPGQIKEKMPVMWENEYDRKTHILETWLSKGLDGDKKLGKYQKFQDFFKDRINTEIPIVMAMAKDLNKHPAEVKQYQGVYKVLVLSYKPEIRIRFLSQI</sequence>
<reference evidence="1 2" key="1">
    <citation type="journal article" date="2020" name="Nat. Microbiol.">
        <title>Lysogenic host-virus interactions in SAR11 marine bacteria.</title>
        <authorList>
            <person name="Morris R.M."/>
            <person name="Cain K.R."/>
            <person name="Hvorecny K.L."/>
            <person name="Kollman J.M."/>
        </authorList>
    </citation>
    <scope>NUCLEOTIDE SEQUENCE [LARGE SCALE GENOMIC DNA]</scope>
    <source>
        <strain evidence="1 2">NP1</strain>
    </source>
</reference>
<dbReference type="AlphaFoldDB" id="A0A6H1Q0L6"/>
<evidence type="ECO:0000313" key="2">
    <source>
        <dbReference type="Proteomes" id="UP000501094"/>
    </source>
</evidence>
<dbReference type="KEGG" id="peg:E5R92_00940"/>
<protein>
    <submittedName>
        <fullName evidence="1">Uncharacterized protein</fullName>
    </submittedName>
</protein>
<gene>
    <name evidence="1" type="ORF">E5R92_00940</name>
</gene>
<keyword evidence="2" id="KW-1185">Reference proteome</keyword>
<organism evidence="1 2">
    <name type="scientific">Candidatus Pelagibacter giovannonii</name>
    <dbReference type="NCBI Taxonomy" id="2563896"/>
    <lineage>
        <taxon>Bacteria</taxon>
        <taxon>Pseudomonadati</taxon>
        <taxon>Pseudomonadota</taxon>
        <taxon>Alphaproteobacteria</taxon>
        <taxon>Candidatus Pelagibacterales</taxon>
        <taxon>Candidatus Pelagibacteraceae</taxon>
        <taxon>Candidatus Pelagibacter</taxon>
    </lineage>
</organism>
<dbReference type="RefSeq" id="WP_168606253.1">
    <property type="nucleotide sequence ID" value="NZ_CP038852.1"/>
</dbReference>
<evidence type="ECO:0000313" key="1">
    <source>
        <dbReference type="EMBL" id="QIZ20358.1"/>
    </source>
</evidence>
<dbReference type="Proteomes" id="UP000501094">
    <property type="component" value="Chromosome"/>
</dbReference>
<name>A0A6H1Q0L6_9PROT</name>
<proteinExistence type="predicted"/>
<accession>A0A6H1Q0L6</accession>